<accession>A0A0F9PUT0</accession>
<organism evidence="2">
    <name type="scientific">marine sediment metagenome</name>
    <dbReference type="NCBI Taxonomy" id="412755"/>
    <lineage>
        <taxon>unclassified sequences</taxon>
        <taxon>metagenomes</taxon>
        <taxon>ecological metagenomes</taxon>
    </lineage>
</organism>
<keyword evidence="1" id="KW-1133">Transmembrane helix</keyword>
<keyword evidence="1" id="KW-0472">Membrane</keyword>
<proteinExistence type="predicted"/>
<feature type="transmembrane region" description="Helical" evidence="1">
    <location>
        <begin position="12"/>
        <end position="29"/>
    </location>
</feature>
<dbReference type="EMBL" id="LAZR01002042">
    <property type="protein sequence ID" value="KKN35375.1"/>
    <property type="molecule type" value="Genomic_DNA"/>
</dbReference>
<reference evidence="2" key="1">
    <citation type="journal article" date="2015" name="Nature">
        <title>Complex archaea that bridge the gap between prokaryotes and eukaryotes.</title>
        <authorList>
            <person name="Spang A."/>
            <person name="Saw J.H."/>
            <person name="Jorgensen S.L."/>
            <person name="Zaremba-Niedzwiedzka K."/>
            <person name="Martijn J."/>
            <person name="Lind A.E."/>
            <person name="van Eijk R."/>
            <person name="Schleper C."/>
            <person name="Guy L."/>
            <person name="Ettema T.J."/>
        </authorList>
    </citation>
    <scope>NUCLEOTIDE SEQUENCE</scope>
</reference>
<comment type="caution">
    <text evidence="2">The sequence shown here is derived from an EMBL/GenBank/DDBJ whole genome shotgun (WGS) entry which is preliminary data.</text>
</comment>
<keyword evidence="1" id="KW-0812">Transmembrane</keyword>
<evidence type="ECO:0000313" key="2">
    <source>
        <dbReference type="EMBL" id="KKN35375.1"/>
    </source>
</evidence>
<feature type="transmembrane region" description="Helical" evidence="1">
    <location>
        <begin position="102"/>
        <end position="123"/>
    </location>
</feature>
<name>A0A0F9PUT0_9ZZZZ</name>
<gene>
    <name evidence="2" type="ORF">LCGC14_0784280</name>
</gene>
<evidence type="ECO:0000256" key="1">
    <source>
        <dbReference type="SAM" id="Phobius"/>
    </source>
</evidence>
<sequence>MTDEILKFTKLTFLIHFLLGLVFTILFWLPEVTGPLFGLGDTAELSALSMLLGALFLGLTIGSLLSFLAKEWKEVKIVVIIENFWLVAGLIAMTINLSVYNALIYVSLVINIILLALFCLTFLQQEDKIKPLF</sequence>
<protein>
    <recommendedName>
        <fullName evidence="3">Major facilitator superfamily (MFS) profile domain-containing protein</fullName>
    </recommendedName>
</protein>
<evidence type="ECO:0008006" key="3">
    <source>
        <dbReference type="Google" id="ProtNLM"/>
    </source>
</evidence>
<feature type="transmembrane region" description="Helical" evidence="1">
    <location>
        <begin position="49"/>
        <end position="68"/>
    </location>
</feature>
<dbReference type="AlphaFoldDB" id="A0A0F9PUT0"/>
<feature type="transmembrane region" description="Helical" evidence="1">
    <location>
        <begin position="75"/>
        <end position="96"/>
    </location>
</feature>